<dbReference type="Gene3D" id="3.40.800.20">
    <property type="entry name" value="Histone deacetylase domain"/>
    <property type="match status" value="1"/>
</dbReference>
<evidence type="ECO:0000313" key="11">
    <source>
        <dbReference type="Proteomes" id="UP000000739"/>
    </source>
</evidence>
<evidence type="ECO:0000256" key="5">
    <source>
        <dbReference type="ARBA" id="ARBA00022853"/>
    </source>
</evidence>
<proteinExistence type="inferred from homology"/>
<dbReference type="PANTHER" id="PTHR10625:SF23">
    <property type="entry name" value="HISTONE DEACETYLASE 11"/>
    <property type="match status" value="1"/>
</dbReference>
<dbReference type="InterPro" id="IPR044150">
    <property type="entry name" value="HDAC_classIV"/>
</dbReference>
<name>B8FBA8_DESAL</name>
<protein>
    <recommendedName>
        <fullName evidence="2">histone deacetylase</fullName>
        <ecNumber evidence="2">3.5.1.98</ecNumber>
    </recommendedName>
</protein>
<keyword evidence="10" id="KW-0436">Ligase</keyword>
<dbReference type="EC" id="3.5.1.98" evidence="2"/>
<evidence type="ECO:0000256" key="3">
    <source>
        <dbReference type="ARBA" id="ARBA00022491"/>
    </source>
</evidence>
<dbReference type="KEGG" id="dal:Dalk_2862"/>
<dbReference type="GO" id="GO:0016874">
    <property type="term" value="F:ligase activity"/>
    <property type="evidence" value="ECO:0007669"/>
    <property type="project" value="UniProtKB-KW"/>
</dbReference>
<evidence type="ECO:0000256" key="2">
    <source>
        <dbReference type="ARBA" id="ARBA00012111"/>
    </source>
</evidence>
<dbReference type="AlphaFoldDB" id="B8FBA8"/>
<comment type="similarity">
    <text evidence="1">Belongs to the histone deacetylase family.</text>
</comment>
<dbReference type="eggNOG" id="COG0123">
    <property type="taxonomic scope" value="Bacteria"/>
</dbReference>
<dbReference type="EMBL" id="CP001322">
    <property type="protein sequence ID" value="ACL04552.1"/>
    <property type="molecule type" value="Genomic_DNA"/>
</dbReference>
<sequence>MKKLPVWGVVGLCLFALFLCPAASGDEPEIPLPIVYSKHYNITLFGIQKLHPFDSEKYGRVYKYLEKNVGLSPERIFEPEEISELDLLRVHSREYLDSLKKSSVVAEIAEMGALKLMPGFLLDKKILKPMRYATGGTVLACRLALQYGWSVNLSGGYHHAKADQGEGFCFYADIPVAAHVLWEQNPAMKIMVVDLDVHQGNGHEAVFKDDPRVFIFDMYNAEIYPRDKEAAEYIDFNLPVAYGTEDEEYLALLKKNLEPAIIQSNPDLIIYNAGTDIYKDDPLGVLNITQDGIIDRDEQVFRTAGKLNVPVAMVLSGGYTKESAGIIAQSMENLLENVFRAGSLRVAEASRASCI</sequence>
<evidence type="ECO:0000256" key="6">
    <source>
        <dbReference type="ARBA" id="ARBA00023015"/>
    </source>
</evidence>
<dbReference type="GO" id="GO:1902494">
    <property type="term" value="C:catalytic complex"/>
    <property type="evidence" value="ECO:0007669"/>
    <property type="project" value="UniProtKB-ARBA"/>
</dbReference>
<reference evidence="10 11" key="1">
    <citation type="journal article" date="2012" name="Environ. Microbiol.">
        <title>The genome sequence of Desulfatibacillum alkenivorans AK-01: a blueprint for anaerobic alkane oxidation.</title>
        <authorList>
            <person name="Callaghan A.V."/>
            <person name="Morris B.E."/>
            <person name="Pereira I.A."/>
            <person name="McInerney M.J."/>
            <person name="Austin R.N."/>
            <person name="Groves J.T."/>
            <person name="Kukor J.J."/>
            <person name="Suflita J.M."/>
            <person name="Young L.Y."/>
            <person name="Zylstra G.J."/>
            <person name="Wawrik B."/>
        </authorList>
    </citation>
    <scope>NUCLEOTIDE SEQUENCE [LARGE SCALE GENOMIC DNA]</scope>
    <source>
        <strain evidence="10 11">AK-01</strain>
    </source>
</reference>
<dbReference type="SUPFAM" id="SSF52768">
    <property type="entry name" value="Arginase/deacetylase"/>
    <property type="match status" value="1"/>
</dbReference>
<dbReference type="CDD" id="cd09993">
    <property type="entry name" value="HDAC_classIV"/>
    <property type="match status" value="1"/>
</dbReference>
<dbReference type="FunFam" id="3.40.800.20:FF:000009">
    <property type="entry name" value="Histone deacetylase 11"/>
    <property type="match status" value="1"/>
</dbReference>
<evidence type="ECO:0000256" key="4">
    <source>
        <dbReference type="ARBA" id="ARBA00022801"/>
    </source>
</evidence>
<feature type="domain" description="Histone deacetylase" evidence="9">
    <location>
        <begin position="51"/>
        <end position="329"/>
    </location>
</feature>
<dbReference type="RefSeq" id="WP_015947622.1">
    <property type="nucleotide sequence ID" value="NC_011768.1"/>
</dbReference>
<dbReference type="PRINTS" id="PR01270">
    <property type="entry name" value="HDASUPER"/>
</dbReference>
<keyword evidence="6" id="KW-0805">Transcription regulation</keyword>
<evidence type="ECO:0000313" key="10">
    <source>
        <dbReference type="EMBL" id="ACL04552.1"/>
    </source>
</evidence>
<keyword evidence="4" id="KW-0378">Hydrolase</keyword>
<keyword evidence="8" id="KW-0732">Signal</keyword>
<dbReference type="PANTHER" id="PTHR10625">
    <property type="entry name" value="HISTONE DEACETYLASE HDAC1-RELATED"/>
    <property type="match status" value="1"/>
</dbReference>
<feature type="signal peptide" evidence="8">
    <location>
        <begin position="1"/>
        <end position="25"/>
    </location>
</feature>
<dbReference type="GO" id="GO:0040029">
    <property type="term" value="P:epigenetic regulation of gene expression"/>
    <property type="evidence" value="ECO:0007669"/>
    <property type="project" value="TreeGrafter"/>
</dbReference>
<feature type="chain" id="PRO_5002872151" description="histone deacetylase" evidence="8">
    <location>
        <begin position="26"/>
        <end position="355"/>
    </location>
</feature>
<accession>B8FBA8</accession>
<gene>
    <name evidence="10" type="ordered locus">Dalk_2862</name>
</gene>
<keyword evidence="5" id="KW-0156">Chromatin regulator</keyword>
<evidence type="ECO:0000259" key="9">
    <source>
        <dbReference type="Pfam" id="PF00850"/>
    </source>
</evidence>
<evidence type="ECO:0000256" key="8">
    <source>
        <dbReference type="SAM" id="SignalP"/>
    </source>
</evidence>
<dbReference type="InterPro" id="IPR023801">
    <property type="entry name" value="His_deacetylse_dom"/>
</dbReference>
<evidence type="ECO:0000256" key="7">
    <source>
        <dbReference type="ARBA" id="ARBA00023163"/>
    </source>
</evidence>
<dbReference type="GO" id="GO:0141221">
    <property type="term" value="F:histone deacetylase activity, hydrolytic mechanism"/>
    <property type="evidence" value="ECO:0007669"/>
    <property type="project" value="UniProtKB-EC"/>
</dbReference>
<keyword evidence="7" id="KW-0804">Transcription</keyword>
<dbReference type="Proteomes" id="UP000000739">
    <property type="component" value="Chromosome"/>
</dbReference>
<dbReference type="HOGENOM" id="CLU_007727_1_1_7"/>
<evidence type="ECO:0000256" key="1">
    <source>
        <dbReference type="ARBA" id="ARBA00005947"/>
    </source>
</evidence>
<dbReference type="InterPro" id="IPR037138">
    <property type="entry name" value="His_deacetylse_dom_sf"/>
</dbReference>
<dbReference type="InterPro" id="IPR000286">
    <property type="entry name" value="HDACs"/>
</dbReference>
<keyword evidence="3" id="KW-0678">Repressor</keyword>
<dbReference type="Pfam" id="PF00850">
    <property type="entry name" value="Hist_deacetyl"/>
    <property type="match status" value="1"/>
</dbReference>
<organism evidence="10 11">
    <name type="scientific">Desulfatibacillum aliphaticivorans</name>
    <dbReference type="NCBI Taxonomy" id="218208"/>
    <lineage>
        <taxon>Bacteria</taxon>
        <taxon>Pseudomonadati</taxon>
        <taxon>Thermodesulfobacteriota</taxon>
        <taxon>Desulfobacteria</taxon>
        <taxon>Desulfobacterales</taxon>
        <taxon>Desulfatibacillaceae</taxon>
        <taxon>Desulfatibacillum</taxon>
    </lineage>
</organism>
<dbReference type="InterPro" id="IPR023696">
    <property type="entry name" value="Ureohydrolase_dom_sf"/>
</dbReference>
<keyword evidence="11" id="KW-1185">Reference proteome</keyword>